<dbReference type="EMBL" id="NIZW01000001">
    <property type="protein sequence ID" value="PHQ37012.1"/>
    <property type="molecule type" value="Genomic_DNA"/>
</dbReference>
<gene>
    <name evidence="1" type="ORF">CEE69_01165</name>
</gene>
<protein>
    <submittedName>
        <fullName evidence="1">Uncharacterized protein</fullName>
    </submittedName>
</protein>
<dbReference type="AlphaFoldDB" id="A0A2G1WD83"/>
<comment type="caution">
    <text evidence="1">The sequence shown here is derived from an EMBL/GenBank/DDBJ whole genome shotgun (WGS) entry which is preliminary data.</text>
</comment>
<evidence type="ECO:0000313" key="2">
    <source>
        <dbReference type="Proteomes" id="UP000225740"/>
    </source>
</evidence>
<keyword evidence="2" id="KW-1185">Reference proteome</keyword>
<accession>A0A2G1WD83</accession>
<evidence type="ECO:0000313" key="1">
    <source>
        <dbReference type="EMBL" id="PHQ37012.1"/>
    </source>
</evidence>
<dbReference type="Proteomes" id="UP000225740">
    <property type="component" value="Unassembled WGS sequence"/>
</dbReference>
<sequence>MKLAAAYKPSACEGRTKRDSEIPAFPMAWTFLEQSSLSTNARDGTVRIDSHDVQRVALRDGGGINEGPIENPLKGLVLYR</sequence>
<organism evidence="1 2">
    <name type="scientific">Rhodopirellula bahusiensis</name>
    <dbReference type="NCBI Taxonomy" id="2014065"/>
    <lineage>
        <taxon>Bacteria</taxon>
        <taxon>Pseudomonadati</taxon>
        <taxon>Planctomycetota</taxon>
        <taxon>Planctomycetia</taxon>
        <taxon>Pirellulales</taxon>
        <taxon>Pirellulaceae</taxon>
        <taxon>Rhodopirellula</taxon>
    </lineage>
</organism>
<proteinExistence type="predicted"/>
<reference evidence="1 2" key="1">
    <citation type="submission" date="2017-06" db="EMBL/GenBank/DDBJ databases">
        <title>Description of Rhodopirellula bahusiensis sp. nov.</title>
        <authorList>
            <person name="Kizina J."/>
            <person name="Harder J."/>
        </authorList>
    </citation>
    <scope>NUCLEOTIDE SEQUENCE [LARGE SCALE GENOMIC DNA]</scope>
    <source>
        <strain evidence="1 2">SWK21</strain>
    </source>
</reference>
<name>A0A2G1WD83_9BACT</name>